<feature type="region of interest" description="Disordered" evidence="1">
    <location>
        <begin position="274"/>
        <end position="333"/>
    </location>
</feature>
<organism evidence="3 4">
    <name type="scientific">Cylindrotheca closterium</name>
    <dbReference type="NCBI Taxonomy" id="2856"/>
    <lineage>
        <taxon>Eukaryota</taxon>
        <taxon>Sar</taxon>
        <taxon>Stramenopiles</taxon>
        <taxon>Ochrophyta</taxon>
        <taxon>Bacillariophyta</taxon>
        <taxon>Bacillariophyceae</taxon>
        <taxon>Bacillariophycidae</taxon>
        <taxon>Bacillariales</taxon>
        <taxon>Bacillariaceae</taxon>
        <taxon>Cylindrotheca</taxon>
    </lineage>
</organism>
<feature type="compositionally biased region" description="Low complexity" evidence="1">
    <location>
        <begin position="277"/>
        <end position="291"/>
    </location>
</feature>
<evidence type="ECO:0000256" key="1">
    <source>
        <dbReference type="SAM" id="MobiDB-lite"/>
    </source>
</evidence>
<dbReference type="Gene3D" id="3.40.1170.60">
    <property type="match status" value="1"/>
</dbReference>
<feature type="region of interest" description="Disordered" evidence="1">
    <location>
        <begin position="650"/>
        <end position="758"/>
    </location>
</feature>
<name>A0AAD2FZG2_9STRA</name>
<dbReference type="PROSITE" id="PS50173">
    <property type="entry name" value="UMUC"/>
    <property type="match status" value="1"/>
</dbReference>
<dbReference type="InterPro" id="IPR001126">
    <property type="entry name" value="UmuC"/>
</dbReference>
<feature type="compositionally biased region" description="Low complexity" evidence="1">
    <location>
        <begin position="722"/>
        <end position="739"/>
    </location>
</feature>
<dbReference type="GO" id="GO:0006281">
    <property type="term" value="P:DNA repair"/>
    <property type="evidence" value="ECO:0007669"/>
    <property type="project" value="InterPro"/>
</dbReference>
<feature type="region of interest" description="Disordered" evidence="1">
    <location>
        <begin position="50"/>
        <end position="71"/>
    </location>
</feature>
<comment type="caution">
    <text evidence="3">The sequence shown here is derived from an EMBL/GenBank/DDBJ whole genome shotgun (WGS) entry which is preliminary data.</text>
</comment>
<feature type="compositionally biased region" description="Low complexity" evidence="1">
    <location>
        <begin position="321"/>
        <end position="333"/>
    </location>
</feature>
<dbReference type="GO" id="GO:0003887">
    <property type="term" value="F:DNA-directed DNA polymerase activity"/>
    <property type="evidence" value="ECO:0007669"/>
    <property type="project" value="TreeGrafter"/>
</dbReference>
<feature type="region of interest" description="Disordered" evidence="1">
    <location>
        <begin position="1"/>
        <end position="33"/>
    </location>
</feature>
<dbReference type="SUPFAM" id="SSF56672">
    <property type="entry name" value="DNA/RNA polymerases"/>
    <property type="match status" value="1"/>
</dbReference>
<evidence type="ECO:0000313" key="4">
    <source>
        <dbReference type="Proteomes" id="UP001295423"/>
    </source>
</evidence>
<dbReference type="AlphaFoldDB" id="A0AAD2FZG2"/>
<proteinExistence type="predicted"/>
<evidence type="ECO:0000259" key="2">
    <source>
        <dbReference type="PROSITE" id="PS50173"/>
    </source>
</evidence>
<dbReference type="EMBL" id="CAKOGP040001958">
    <property type="protein sequence ID" value="CAJ1957927.1"/>
    <property type="molecule type" value="Genomic_DNA"/>
</dbReference>
<protein>
    <recommendedName>
        <fullName evidence="2">UmuC domain-containing protein</fullName>
    </recommendedName>
</protein>
<feature type="compositionally biased region" description="Polar residues" evidence="1">
    <location>
        <begin position="699"/>
        <end position="709"/>
    </location>
</feature>
<keyword evidence="4" id="KW-1185">Reference proteome</keyword>
<feature type="compositionally biased region" description="Acidic residues" evidence="1">
    <location>
        <begin position="224"/>
        <end position="244"/>
    </location>
</feature>
<sequence>MPVSYYGDLSGESSDEESSDDSSSCNSNSDDGESLSCFLKGGESDERIITRSKTTKGTARPTINNNGQHASNISDELDNNNAHINITNIWSRCILHLDIDCFYCQCEEIDRNLRANSEIRPLAIGQKHIIVTSNYEARAYGVQKLQLREKALAACPHLLIVEGSDLLRYKRHSRKVYEAFRLALEEIASETNVEIPAKKGCMDEMMADLSQVVNQMLETGNILLDDDDDDDDDTNDDDDDDDDDSKSGSMKKYYQSTFVYGDSDAPITLVEDQTGQTTTITSSFSSTTTTTAHRRGQSSSPDRILPPSRRNVHDHHHHHTTTSSNNSNNNNSNIMMEQHLCSQRLHVAGRLVARVCRKIAIKTGFFTTGGVSVSPLLAKLASDLNKPKSVNLLYPWRSSQLLYSMPLRKLHGLGRSTMKALEPCMGTASSKQRSKNKDDGDVKTVLDLLQVPNETIAKALQSIHAYQESGSKEQCDLLIQRCRGLDVGEIVDDQGGLPKTVSIENSFRRNTRKTQKAVQTALDDLLHRLPFLLNDRTSWARDPENAYPTTIRVTVRLVDQSLLHTRDGTTITEAQRRRGRRPYVTTSRQSSMTNGKTLILEKGNTDQQSRMLRKWVEPLLEQLLSKATKTNTINLTRLNIALANFQDTATTTTPNNKSCVPSSQAFFGTNESSSSGTKRASTGEWATATPNKNAKIETFAQSKNSNANWRTPIPSLLPNELSPPTLKSNTSSSSIPSKHSSNKMKATRIDNFFYRKSK</sequence>
<reference evidence="3" key="1">
    <citation type="submission" date="2023-08" db="EMBL/GenBank/DDBJ databases">
        <authorList>
            <person name="Audoor S."/>
            <person name="Bilcke G."/>
        </authorList>
    </citation>
    <scope>NUCLEOTIDE SEQUENCE</scope>
</reference>
<dbReference type="Pfam" id="PF00817">
    <property type="entry name" value="IMS"/>
    <property type="match status" value="1"/>
</dbReference>
<dbReference type="InterPro" id="IPR036775">
    <property type="entry name" value="DNA_pol_Y-fam_lit_finger_sf"/>
</dbReference>
<dbReference type="PANTHER" id="PTHR46404:SF1">
    <property type="entry name" value="DNA POLYMERASE IOTA"/>
    <property type="match status" value="1"/>
</dbReference>
<evidence type="ECO:0000313" key="3">
    <source>
        <dbReference type="EMBL" id="CAJ1957927.1"/>
    </source>
</evidence>
<dbReference type="InterPro" id="IPR043502">
    <property type="entry name" value="DNA/RNA_pol_sf"/>
</dbReference>
<feature type="compositionally biased region" description="Polar residues" evidence="1">
    <location>
        <begin position="584"/>
        <end position="596"/>
    </location>
</feature>
<dbReference type="Gene3D" id="3.30.1490.100">
    <property type="entry name" value="DNA polymerase, Y-family, little finger domain"/>
    <property type="match status" value="1"/>
</dbReference>
<feature type="region of interest" description="Disordered" evidence="1">
    <location>
        <begin position="222"/>
        <end position="250"/>
    </location>
</feature>
<feature type="domain" description="UmuC" evidence="2">
    <location>
        <begin position="94"/>
        <end position="414"/>
    </location>
</feature>
<feature type="compositionally biased region" description="Polar residues" evidence="1">
    <location>
        <begin position="51"/>
        <end position="71"/>
    </location>
</feature>
<dbReference type="GO" id="GO:0003684">
    <property type="term" value="F:damaged DNA binding"/>
    <property type="evidence" value="ECO:0007669"/>
    <property type="project" value="InterPro"/>
</dbReference>
<dbReference type="PANTHER" id="PTHR46404">
    <property type="entry name" value="DNA POLYMERASE IOTA"/>
    <property type="match status" value="1"/>
</dbReference>
<dbReference type="Proteomes" id="UP001295423">
    <property type="component" value="Unassembled WGS sequence"/>
</dbReference>
<dbReference type="InterPro" id="IPR043128">
    <property type="entry name" value="Rev_trsase/Diguanyl_cyclase"/>
</dbReference>
<dbReference type="Gene3D" id="3.30.70.270">
    <property type="match status" value="1"/>
</dbReference>
<dbReference type="GO" id="GO:0019985">
    <property type="term" value="P:translesion synthesis"/>
    <property type="evidence" value="ECO:0007669"/>
    <property type="project" value="TreeGrafter"/>
</dbReference>
<feature type="region of interest" description="Disordered" evidence="1">
    <location>
        <begin position="573"/>
        <end position="598"/>
    </location>
</feature>
<feature type="compositionally biased region" description="Polar residues" evidence="1">
    <location>
        <begin position="650"/>
        <end position="680"/>
    </location>
</feature>
<accession>A0AAD2FZG2</accession>
<feature type="compositionally biased region" description="Basic residues" evidence="1">
    <location>
        <begin position="310"/>
        <end position="320"/>
    </location>
</feature>
<gene>
    <name evidence="3" type="ORF">CYCCA115_LOCUS16946</name>
</gene>